<name>A0A239I912_9ACTN</name>
<feature type="compositionally biased region" description="Pro residues" evidence="1">
    <location>
        <begin position="112"/>
        <end position="121"/>
    </location>
</feature>
<organism evidence="2 3">
    <name type="scientific">Geodermatophilus pulveris</name>
    <dbReference type="NCBI Taxonomy" id="1564159"/>
    <lineage>
        <taxon>Bacteria</taxon>
        <taxon>Bacillati</taxon>
        <taxon>Actinomycetota</taxon>
        <taxon>Actinomycetes</taxon>
        <taxon>Geodermatophilales</taxon>
        <taxon>Geodermatophilaceae</taxon>
        <taxon>Geodermatophilus</taxon>
    </lineage>
</organism>
<dbReference type="EMBL" id="FZOO01000010">
    <property type="protein sequence ID" value="SNS89798.1"/>
    <property type="molecule type" value="Genomic_DNA"/>
</dbReference>
<evidence type="ECO:0000313" key="2">
    <source>
        <dbReference type="EMBL" id="SNS89798.1"/>
    </source>
</evidence>
<keyword evidence="3" id="KW-1185">Reference proteome</keyword>
<sequence>MERPANPGAPNPVTQSIDGATGDMTMSGDAMRWSPELAEGQPVAGPPPWALPGADAALGALLALDAPGVRRLVSGAVTSLATVAGDVVAELRQLTRGPDGDGRDDGRDDGGPRPPGPPPPA</sequence>
<feature type="region of interest" description="Disordered" evidence="1">
    <location>
        <begin position="1"/>
        <end position="48"/>
    </location>
</feature>
<gene>
    <name evidence="2" type="ORF">SAMN06893096_11044</name>
</gene>
<accession>A0A239I912</accession>
<evidence type="ECO:0000313" key="3">
    <source>
        <dbReference type="Proteomes" id="UP000198373"/>
    </source>
</evidence>
<evidence type="ECO:0000256" key="1">
    <source>
        <dbReference type="SAM" id="MobiDB-lite"/>
    </source>
</evidence>
<proteinExistence type="predicted"/>
<feature type="region of interest" description="Disordered" evidence="1">
    <location>
        <begin position="91"/>
        <end position="121"/>
    </location>
</feature>
<reference evidence="3" key="1">
    <citation type="submission" date="2017-06" db="EMBL/GenBank/DDBJ databases">
        <authorList>
            <person name="Varghese N."/>
            <person name="Submissions S."/>
        </authorList>
    </citation>
    <scope>NUCLEOTIDE SEQUENCE [LARGE SCALE GENOMIC DNA]</scope>
    <source>
        <strain evidence="3">DSM 46839</strain>
    </source>
</reference>
<feature type="compositionally biased region" description="Basic and acidic residues" evidence="1">
    <location>
        <begin position="98"/>
        <end position="111"/>
    </location>
</feature>
<dbReference type="Proteomes" id="UP000198373">
    <property type="component" value="Unassembled WGS sequence"/>
</dbReference>
<dbReference type="AlphaFoldDB" id="A0A239I912"/>
<protein>
    <submittedName>
        <fullName evidence="2">Uncharacterized protein</fullName>
    </submittedName>
</protein>
<dbReference type="RefSeq" id="WP_245821343.1">
    <property type="nucleotide sequence ID" value="NZ_FZOO01000010.1"/>
</dbReference>